<dbReference type="InterPro" id="IPR024524">
    <property type="entry name" value="DUF3800"/>
</dbReference>
<accession>A0A1F5H5G2</accession>
<dbReference type="Proteomes" id="UP000177039">
    <property type="component" value="Unassembled WGS sequence"/>
</dbReference>
<evidence type="ECO:0000313" key="1">
    <source>
        <dbReference type="EMBL" id="OGD99403.1"/>
    </source>
</evidence>
<name>A0A1F5H5G2_9BACT</name>
<dbReference type="EMBL" id="MFBT01000017">
    <property type="protein sequence ID" value="OGD99403.1"/>
    <property type="molecule type" value="Genomic_DNA"/>
</dbReference>
<sequence length="209" mass="24357">MSYEIFIDESGTLADPKDRFVVVAAVASQDPSVLIKLIPKAHKRIPPKKKLKKERLISEFKFRNVGDKTKERILKEICKAEVALFVVICDKENRKISDDPKNYAILVWPVVKECFKKLVEIKRIVIDRHFNQPAKQKEFNEEIFRLARRKFSIVHVDSLSDSRVDLADFVAGSVLRAVRNHDGHFKQIIMRRIVVEKQHIWRKLKSGKT</sequence>
<evidence type="ECO:0008006" key="3">
    <source>
        <dbReference type="Google" id="ProtNLM"/>
    </source>
</evidence>
<dbReference type="Pfam" id="PF12686">
    <property type="entry name" value="DUF3800"/>
    <property type="match status" value="1"/>
</dbReference>
<protein>
    <recommendedName>
        <fullName evidence="3">DUF3800 domain-containing protein</fullName>
    </recommendedName>
</protein>
<evidence type="ECO:0000313" key="2">
    <source>
        <dbReference type="Proteomes" id="UP000177039"/>
    </source>
</evidence>
<reference evidence="1 2" key="1">
    <citation type="journal article" date="2016" name="Nat. Commun.">
        <title>Thousands of microbial genomes shed light on interconnected biogeochemical processes in an aquifer system.</title>
        <authorList>
            <person name="Anantharaman K."/>
            <person name="Brown C.T."/>
            <person name="Hug L.A."/>
            <person name="Sharon I."/>
            <person name="Castelle C.J."/>
            <person name="Probst A.J."/>
            <person name="Thomas B.C."/>
            <person name="Singh A."/>
            <person name="Wilkins M.J."/>
            <person name="Karaoz U."/>
            <person name="Brodie E.L."/>
            <person name="Williams K.H."/>
            <person name="Hubbard S.S."/>
            <person name="Banfield J.F."/>
        </authorList>
    </citation>
    <scope>NUCLEOTIDE SEQUENCE [LARGE SCALE GENOMIC DNA]</scope>
</reference>
<proteinExistence type="predicted"/>
<comment type="caution">
    <text evidence="1">The sequence shown here is derived from an EMBL/GenBank/DDBJ whole genome shotgun (WGS) entry which is preliminary data.</text>
</comment>
<dbReference type="AlphaFoldDB" id="A0A1F5H5G2"/>
<organism evidence="1 2">
    <name type="scientific">Candidatus Curtissbacteria bacterium RIFCSPLOWO2_01_FULL_42_50</name>
    <dbReference type="NCBI Taxonomy" id="1797730"/>
    <lineage>
        <taxon>Bacteria</taxon>
        <taxon>Candidatus Curtissiibacteriota</taxon>
    </lineage>
</organism>
<gene>
    <name evidence="1" type="ORF">A3B54_00210</name>
</gene>